<organism evidence="2 3">
    <name type="scientific">Algicella marina</name>
    <dbReference type="NCBI Taxonomy" id="2683284"/>
    <lineage>
        <taxon>Bacteria</taxon>
        <taxon>Pseudomonadati</taxon>
        <taxon>Pseudomonadota</taxon>
        <taxon>Alphaproteobacteria</taxon>
        <taxon>Rhodobacterales</taxon>
        <taxon>Paracoccaceae</taxon>
        <taxon>Algicella</taxon>
    </lineage>
</organism>
<dbReference type="EMBL" id="CP046620">
    <property type="protein sequence ID" value="QHQ36119.1"/>
    <property type="molecule type" value="Genomic_DNA"/>
</dbReference>
<keyword evidence="1" id="KW-0812">Transmembrane</keyword>
<reference evidence="2 3" key="1">
    <citation type="submission" date="2019-12" db="EMBL/GenBank/DDBJ databases">
        <title>Complete genome sequence of Algicella marina strain 9Alg 56(T) isolated from the red alga Tichocarpus crinitus.</title>
        <authorList>
            <person name="Kim S.-G."/>
            <person name="Nedashkovskaya O.I."/>
        </authorList>
    </citation>
    <scope>NUCLEOTIDE SEQUENCE [LARGE SCALE GENOMIC DNA]</scope>
    <source>
        <strain evidence="2 3">9Alg 56</strain>
    </source>
</reference>
<dbReference type="RefSeq" id="WP_161862670.1">
    <property type="nucleotide sequence ID" value="NZ_CP046620.1"/>
</dbReference>
<gene>
    <name evidence="2" type="ORF">GO499_13540</name>
</gene>
<evidence type="ECO:0000313" key="3">
    <source>
        <dbReference type="Proteomes" id="UP000464495"/>
    </source>
</evidence>
<keyword evidence="1" id="KW-1133">Transmembrane helix</keyword>
<dbReference type="KEGG" id="amaq:GO499_13540"/>
<feature type="transmembrane region" description="Helical" evidence="1">
    <location>
        <begin position="100"/>
        <end position="118"/>
    </location>
</feature>
<accession>A0A6P1T4D7</accession>
<proteinExistence type="predicted"/>
<dbReference type="Proteomes" id="UP000464495">
    <property type="component" value="Chromosome"/>
</dbReference>
<feature type="transmembrane region" description="Helical" evidence="1">
    <location>
        <begin position="21"/>
        <end position="37"/>
    </location>
</feature>
<sequence length="123" mass="14187">MTSHHDLNLLGALLGSRALRRLALVLFTLVCVGWLVLADYHPMTLSVLVSIYFAFYVGFRLLVWMDNNRMTPRRYQVGIRWALVGYNELNDEFDLRPVRIYFLLMSIEFVGLVVRPVVQGLVA</sequence>
<protein>
    <submittedName>
        <fullName evidence="2">Uncharacterized protein</fullName>
    </submittedName>
</protein>
<dbReference type="AlphaFoldDB" id="A0A6P1T4D7"/>
<feature type="transmembrane region" description="Helical" evidence="1">
    <location>
        <begin position="43"/>
        <end position="64"/>
    </location>
</feature>
<evidence type="ECO:0000313" key="2">
    <source>
        <dbReference type="EMBL" id="QHQ36119.1"/>
    </source>
</evidence>
<name>A0A6P1T4D7_9RHOB</name>
<keyword evidence="1" id="KW-0472">Membrane</keyword>
<keyword evidence="3" id="KW-1185">Reference proteome</keyword>
<evidence type="ECO:0000256" key="1">
    <source>
        <dbReference type="SAM" id="Phobius"/>
    </source>
</evidence>